<keyword evidence="3" id="KW-1185">Reference proteome</keyword>
<proteinExistence type="predicted"/>
<feature type="region of interest" description="Disordered" evidence="1">
    <location>
        <begin position="38"/>
        <end position="145"/>
    </location>
</feature>
<sequence>MSRSSTSNLAMALAGSKSSNAAVVPPSLHDVKLSSFSTTAAAASKTQSMDIPKSRHGYGKPGIANKKAAGLPTPPNSVSPTLYPLSQERETFHRKAGAGKTAAKSAGVTAHNGSPYQSEKGHAKANANGNGSKDQLGLSPSSQRDIDSDIDLQEAVEHAHAQSQTPYRHRHLLHRHRHSQHQAPHHQYQQPQSLSEITPESLAAYHIPEILLNEGPLAIRHIIARLNQRIPEFSRIPPAKARRVVAAALEENALEKNQQIQQKESMARTTAGEDWDAPTTAASTSRSPPLDHTQTSIVTSSESSSSSFAQSIFTRLPPGRHVRSSSITTMAESATTAFSYTGTPETSCLRDRCNAMSREVNKTSFGYEYDDITMDDDEEDERYDRGSVINDHDDDDDLDMDWNEADDMTDEEDWEQIGADALRARSYGMSPPTHMMTSASGPDPRAIGLNITGQSGIVPLRAQQAIAEYQYTARSYTPNARRQLHMREGMPMTAGRANCGGFSFDFGYGESRFNAPTLAKSVPTISGARGPAPVPIAMMRLKPEEKEQLAGSGPEERAAVEALLRLGSTPV</sequence>
<dbReference type="Proteomes" id="UP000242877">
    <property type="component" value="Unassembled WGS sequence"/>
</dbReference>
<feature type="region of interest" description="Disordered" evidence="1">
    <location>
        <begin position="1"/>
        <end position="23"/>
    </location>
</feature>
<evidence type="ECO:0000313" key="2">
    <source>
        <dbReference type="EMBL" id="KZZ87587.1"/>
    </source>
</evidence>
<feature type="compositionally biased region" description="Basic residues" evidence="1">
    <location>
        <begin position="173"/>
        <end position="184"/>
    </location>
</feature>
<dbReference type="PANTHER" id="PTHR28164:SF1">
    <property type="entry name" value="PROTEIN STB3"/>
    <property type="match status" value="1"/>
</dbReference>
<feature type="region of interest" description="Disordered" evidence="1">
    <location>
        <begin position="173"/>
        <end position="194"/>
    </location>
</feature>
<dbReference type="Pfam" id="PF10330">
    <property type="entry name" value="Stb3"/>
    <property type="match status" value="1"/>
</dbReference>
<dbReference type="VEuPathDB" id="FungiDB:AAP_05498"/>
<gene>
    <name evidence="2" type="ORF">AAP_05498</name>
</gene>
<organism evidence="2 3">
    <name type="scientific">Ascosphaera apis ARSEF 7405</name>
    <dbReference type="NCBI Taxonomy" id="392613"/>
    <lineage>
        <taxon>Eukaryota</taxon>
        <taxon>Fungi</taxon>
        <taxon>Dikarya</taxon>
        <taxon>Ascomycota</taxon>
        <taxon>Pezizomycotina</taxon>
        <taxon>Eurotiomycetes</taxon>
        <taxon>Eurotiomycetidae</taxon>
        <taxon>Onygenales</taxon>
        <taxon>Ascosphaeraceae</taxon>
        <taxon>Ascosphaera</taxon>
    </lineage>
</organism>
<evidence type="ECO:0000313" key="3">
    <source>
        <dbReference type="Proteomes" id="UP000242877"/>
    </source>
</evidence>
<feature type="region of interest" description="Disordered" evidence="1">
    <location>
        <begin position="256"/>
        <end position="310"/>
    </location>
</feature>
<feature type="compositionally biased region" description="Low complexity" evidence="1">
    <location>
        <begin position="293"/>
        <end position="310"/>
    </location>
</feature>
<feature type="compositionally biased region" description="Low complexity" evidence="1">
    <location>
        <begin position="98"/>
        <end position="110"/>
    </location>
</feature>
<feature type="compositionally biased region" description="Polar residues" evidence="1">
    <location>
        <begin position="258"/>
        <end position="268"/>
    </location>
</feature>
<dbReference type="AlphaFoldDB" id="A0A167VIT4"/>
<dbReference type="OrthoDB" id="5391991at2759"/>
<reference evidence="2 3" key="1">
    <citation type="journal article" date="2016" name="Genome Biol. Evol.">
        <title>Divergent and convergent evolution of fungal pathogenicity.</title>
        <authorList>
            <person name="Shang Y."/>
            <person name="Xiao G."/>
            <person name="Zheng P."/>
            <person name="Cen K."/>
            <person name="Zhan S."/>
            <person name="Wang C."/>
        </authorList>
    </citation>
    <scope>NUCLEOTIDE SEQUENCE [LARGE SCALE GENOMIC DNA]</scope>
    <source>
        <strain evidence="2 3">ARSEF 7405</strain>
    </source>
</reference>
<name>A0A167VIT4_9EURO</name>
<feature type="compositionally biased region" description="Polar residues" evidence="1">
    <location>
        <begin position="127"/>
        <end position="143"/>
    </location>
</feature>
<evidence type="ECO:0000256" key="1">
    <source>
        <dbReference type="SAM" id="MobiDB-lite"/>
    </source>
</evidence>
<dbReference type="InterPro" id="IPR018818">
    <property type="entry name" value="Stb3"/>
</dbReference>
<accession>A0A167VIT4</accession>
<dbReference type="GO" id="GO:0005634">
    <property type="term" value="C:nucleus"/>
    <property type="evidence" value="ECO:0007669"/>
    <property type="project" value="TreeGrafter"/>
</dbReference>
<dbReference type="GO" id="GO:0043565">
    <property type="term" value="F:sequence-specific DNA binding"/>
    <property type="evidence" value="ECO:0007669"/>
    <property type="project" value="TreeGrafter"/>
</dbReference>
<dbReference type="GO" id="GO:0000432">
    <property type="term" value="P:positive regulation of transcription from RNA polymerase II promoter by glucose"/>
    <property type="evidence" value="ECO:0007669"/>
    <property type="project" value="TreeGrafter"/>
</dbReference>
<dbReference type="EMBL" id="AZGZ01000032">
    <property type="protein sequence ID" value="KZZ87587.1"/>
    <property type="molecule type" value="Genomic_DNA"/>
</dbReference>
<protein>
    <submittedName>
        <fullName evidence="2">Sin3 binding protein</fullName>
    </submittedName>
</protein>
<dbReference type="PANTHER" id="PTHR28164">
    <property type="entry name" value="PROTEIN STB3"/>
    <property type="match status" value="1"/>
</dbReference>
<comment type="caution">
    <text evidence="2">The sequence shown here is derived from an EMBL/GenBank/DDBJ whole genome shotgun (WGS) entry which is preliminary data.</text>
</comment>